<evidence type="ECO:0000313" key="2">
    <source>
        <dbReference type="Proteomes" id="UP000297703"/>
    </source>
</evidence>
<organism evidence="1 2">
    <name type="scientific">Platysternon megacephalum</name>
    <name type="common">big-headed turtle</name>
    <dbReference type="NCBI Taxonomy" id="55544"/>
    <lineage>
        <taxon>Eukaryota</taxon>
        <taxon>Metazoa</taxon>
        <taxon>Chordata</taxon>
        <taxon>Craniata</taxon>
        <taxon>Vertebrata</taxon>
        <taxon>Euteleostomi</taxon>
        <taxon>Archelosauria</taxon>
        <taxon>Testudinata</taxon>
        <taxon>Testudines</taxon>
        <taxon>Cryptodira</taxon>
        <taxon>Durocryptodira</taxon>
        <taxon>Testudinoidea</taxon>
        <taxon>Platysternidae</taxon>
        <taxon>Platysternon</taxon>
    </lineage>
</organism>
<name>A0A4D9DV04_9SAUR</name>
<evidence type="ECO:0000313" key="1">
    <source>
        <dbReference type="EMBL" id="TFK01139.1"/>
    </source>
</evidence>
<sequence length="111" mass="11704">MHTYSFVLATHSISCSTGQQEGSAELLCFPHTLQMDGQSWVLDSTPSACLPSCTGTLGRVGGIKYKLAQFTSSLEYEAPGAGFVSLQLTITLLGSSKGSTTTYCSLLQADD</sequence>
<proteinExistence type="predicted"/>
<keyword evidence="2" id="KW-1185">Reference proteome</keyword>
<gene>
    <name evidence="1" type="ORF">DR999_PMT16683</name>
</gene>
<accession>A0A4D9DV04</accession>
<dbReference type="Proteomes" id="UP000297703">
    <property type="component" value="Unassembled WGS sequence"/>
</dbReference>
<dbReference type="AlphaFoldDB" id="A0A4D9DV04"/>
<protein>
    <submittedName>
        <fullName evidence="1">RNA binding protein fox-1-like protein 2</fullName>
    </submittedName>
</protein>
<reference evidence="1 2" key="1">
    <citation type="submission" date="2019-04" db="EMBL/GenBank/DDBJ databases">
        <title>Draft genome of the big-headed turtle Platysternon megacephalum.</title>
        <authorList>
            <person name="Gong S."/>
        </authorList>
    </citation>
    <scope>NUCLEOTIDE SEQUENCE [LARGE SCALE GENOMIC DNA]</scope>
    <source>
        <strain evidence="1">DO16091913</strain>
        <tissue evidence="1">Muscle</tissue>
    </source>
</reference>
<comment type="caution">
    <text evidence="1">The sequence shown here is derived from an EMBL/GenBank/DDBJ whole genome shotgun (WGS) entry which is preliminary data.</text>
</comment>
<dbReference type="EMBL" id="QXTE01000239">
    <property type="protein sequence ID" value="TFK01139.1"/>
    <property type="molecule type" value="Genomic_DNA"/>
</dbReference>
<reference evidence="1 2" key="2">
    <citation type="submission" date="2019-04" db="EMBL/GenBank/DDBJ databases">
        <title>The genome sequence of big-headed turtle.</title>
        <authorList>
            <person name="Gong S."/>
        </authorList>
    </citation>
    <scope>NUCLEOTIDE SEQUENCE [LARGE SCALE GENOMIC DNA]</scope>
    <source>
        <strain evidence="1">DO16091913</strain>
        <tissue evidence="1">Muscle</tissue>
    </source>
</reference>